<keyword evidence="3" id="KW-0378">Hydrolase</keyword>
<feature type="compositionally biased region" description="Basic and acidic residues" evidence="8">
    <location>
        <begin position="356"/>
        <end position="368"/>
    </location>
</feature>
<dbReference type="CDD" id="cd18007">
    <property type="entry name" value="DEXHc_ATRX-like"/>
    <property type="match status" value="1"/>
</dbReference>
<dbReference type="InterPro" id="IPR038718">
    <property type="entry name" value="SNF2-like_sf"/>
</dbReference>
<gene>
    <name evidence="11" type="ORF">F2Q69_00025925</name>
</gene>
<feature type="compositionally biased region" description="Basic and acidic residues" evidence="8">
    <location>
        <begin position="187"/>
        <end position="201"/>
    </location>
</feature>
<feature type="region of interest" description="Disordered" evidence="8">
    <location>
        <begin position="323"/>
        <end position="389"/>
    </location>
</feature>
<dbReference type="FunFam" id="3.40.50.300:FF:002151">
    <property type="entry name" value="SNF2 domain-containing protein CLASSY 3"/>
    <property type="match status" value="1"/>
</dbReference>
<comment type="subcellular location">
    <subcellularLocation>
        <location evidence="1">Nucleus</location>
    </subcellularLocation>
</comment>
<evidence type="ECO:0000256" key="8">
    <source>
        <dbReference type="SAM" id="MobiDB-lite"/>
    </source>
</evidence>
<evidence type="ECO:0000259" key="10">
    <source>
        <dbReference type="PROSITE" id="PS51194"/>
    </source>
</evidence>
<dbReference type="GO" id="GO:0005524">
    <property type="term" value="F:ATP binding"/>
    <property type="evidence" value="ECO:0007669"/>
    <property type="project" value="UniProtKB-KW"/>
</dbReference>
<accession>A0A8S9S622</accession>
<dbReference type="GO" id="GO:0003677">
    <property type="term" value="F:DNA binding"/>
    <property type="evidence" value="ECO:0007669"/>
    <property type="project" value="UniProtKB-KW"/>
</dbReference>
<keyword evidence="2" id="KW-0547">Nucleotide-binding</keyword>
<dbReference type="PROSITE" id="PS51192">
    <property type="entry name" value="HELICASE_ATP_BIND_1"/>
    <property type="match status" value="1"/>
</dbReference>
<evidence type="ECO:0000256" key="4">
    <source>
        <dbReference type="ARBA" id="ARBA00022806"/>
    </source>
</evidence>
<evidence type="ECO:0000256" key="6">
    <source>
        <dbReference type="ARBA" id="ARBA00023125"/>
    </source>
</evidence>
<dbReference type="SMART" id="SM00490">
    <property type="entry name" value="HELICc"/>
    <property type="match status" value="1"/>
</dbReference>
<dbReference type="Pfam" id="PF00271">
    <property type="entry name" value="Helicase_C"/>
    <property type="match status" value="1"/>
</dbReference>
<evidence type="ECO:0000256" key="7">
    <source>
        <dbReference type="ARBA" id="ARBA00023242"/>
    </source>
</evidence>
<keyword evidence="6" id="KW-0238">DNA-binding</keyword>
<keyword evidence="5" id="KW-0067">ATP-binding</keyword>
<dbReference type="GO" id="GO:0016787">
    <property type="term" value="F:hydrolase activity"/>
    <property type="evidence" value="ECO:0007669"/>
    <property type="project" value="UniProtKB-KW"/>
</dbReference>
<dbReference type="Pfam" id="PF00176">
    <property type="entry name" value="SNF2-rel_dom"/>
    <property type="match status" value="1"/>
</dbReference>
<evidence type="ECO:0000259" key="9">
    <source>
        <dbReference type="PROSITE" id="PS51192"/>
    </source>
</evidence>
<dbReference type="PANTHER" id="PTHR45821">
    <property type="entry name" value="SNF2 DOMAIN-CONTAINING PROTEIN CLASSY 2-RELATED"/>
    <property type="match status" value="1"/>
</dbReference>
<dbReference type="Gene3D" id="3.40.50.300">
    <property type="entry name" value="P-loop containing nucleotide triphosphate hydrolases"/>
    <property type="match status" value="1"/>
</dbReference>
<sequence length="1364" mass="153980">MEEEEEEGLFSVRVEEVDTSVPGPSGLSIKDKLLSDEVLDLDVAKTVTDENLDLDMVKSAPSLPDEVLGLDVIKTVPELSDEIPDLDVIKSVPSSSSESSIQQKLCDEIMDVIRSAASSSESSIKEKLSEEIMDVDVVKSVPKLSDDILVEDVVKSVPSSSGSSNKGNESLDSDVVKSVTSSSGSEENTKDKCSSEVRGVEAAKPVPAEIEIISDSESETKHSAKKKLSFAEKASSPIRKVSEVRRKPLGRYKRAGPSSITPRKQLLKIRKLNHPEEEEEEDRFQAKPVKEFKRILKLNLQEEEEEDRFQAKPVQEFKRLQKVNRQEEEDDRFQAKPVKEFKRIQKVNRPEEEEDRFQTKPRNEDKTLQKLNLQEEEEDRFQDKPRNEDRRIQKFHCPEEGQQHKEVERVTKEHSNVVFTCVHCSKENTGIFDSDSCCFRPHAITRGEEDADDDDLNKNDYVPPEKPSTSRPETENPKEVITPARLSTSRPETVKAKEIQAPEMPSRQFSLKTSMPVTAAEGLATPALVNEPVDNESASSISSGDESGYESEPSLKEKEAAKSNNNSGWRMLDGSRKEVDLFRLLVNSVRENDRLGEEEEDDILVSSPEVEQPEEQDERKYDDDGLLIIRPPPLVEMFGVVEPAPPVVSEAQIEEDKMWEEVAFYTNANEIEKEMSADDSPGAACVKGNHELCLDLEIGLKCIHCCFVLREIRGLDVSEWGERNTSGRRKNDRSEEEENSNNIIGSLEFEANGNNNNNLKEGCESTQGTVWDKIPGVKSQMYPHQQEGFEFIWRNLAGTIMLNELQDFENSEETGGCIMSHAPGTGKTRLTIIFLQSYLECFPNCKPVIIAPASLLLTWAEEFKKWNISIPFHNLSSLEFTGRENSAASKLLMQKNSSARSNNEIRMVKIYSWIKSKSILGISYNLYEKLAGVKDEDKKTKGKPDKELEDIREILMDVPGLLVLDEAHTPRNQRSCIWKTLSKVETQKRILLSGTPFQNNFLELGNVLGLARPKYLERLMSTLKKSGMTVTKRGKKALGDKINNRGIEELKAVMLPFVHVHKGSILQKSLPGLRECVVVLNPPDLQRRVLESIEVTHNQKTKNVFETEHKLSLVSVHPSLVSHCKLTGKESLTIDEALLAQLKKVRLDPNQSVKTRFLMEFIKLCVVIKEKVLVFSQYIDPLKLIMKHLVNWFKWTEGEEVLYMHGKLEQKQRQTLINEFNDPKSKAKVLLASTKACSEGINLVGASRVILLDVVWNPAVERQAISRAYRIGQKRIVYTYHLVAKGTPEGTKYCKQAQKDRISELVFACSSRPDKGKEKIAEAVTEDKVLDTMVKHLNLGDMFDNLIVQPKEADLVEGFSILMP</sequence>
<evidence type="ECO:0000313" key="11">
    <source>
        <dbReference type="EMBL" id="KAF3589131.1"/>
    </source>
</evidence>
<feature type="domain" description="Helicase ATP-binding" evidence="9">
    <location>
        <begin position="808"/>
        <end position="1014"/>
    </location>
</feature>
<dbReference type="InterPro" id="IPR001650">
    <property type="entry name" value="Helicase_C-like"/>
</dbReference>
<evidence type="ECO:0000256" key="3">
    <source>
        <dbReference type="ARBA" id="ARBA00022801"/>
    </source>
</evidence>
<dbReference type="InterPro" id="IPR044567">
    <property type="entry name" value="CLSY/DRD1"/>
</dbReference>
<feature type="region of interest" description="Disordered" evidence="8">
    <location>
        <begin position="722"/>
        <end position="750"/>
    </location>
</feature>
<dbReference type="InterPro" id="IPR000330">
    <property type="entry name" value="SNF2_N"/>
</dbReference>
<feature type="region of interest" description="Disordered" evidence="8">
    <location>
        <begin position="446"/>
        <end position="571"/>
    </location>
</feature>
<keyword evidence="4" id="KW-0347">Helicase</keyword>
<evidence type="ECO:0000256" key="5">
    <source>
        <dbReference type="ARBA" id="ARBA00022840"/>
    </source>
</evidence>
<dbReference type="GO" id="GO:0080188">
    <property type="term" value="P:gene silencing by siRNA-directed DNA methylation"/>
    <property type="evidence" value="ECO:0007669"/>
    <property type="project" value="InterPro"/>
</dbReference>
<dbReference type="EMBL" id="QGKX02000088">
    <property type="protein sequence ID" value="KAF3589131.1"/>
    <property type="molecule type" value="Genomic_DNA"/>
</dbReference>
<dbReference type="GO" id="GO:0005634">
    <property type="term" value="C:nucleus"/>
    <property type="evidence" value="ECO:0007669"/>
    <property type="project" value="UniProtKB-SubCell"/>
</dbReference>
<dbReference type="InterPro" id="IPR049730">
    <property type="entry name" value="SNF2/RAD54-like_C"/>
</dbReference>
<dbReference type="GO" id="GO:0004386">
    <property type="term" value="F:helicase activity"/>
    <property type="evidence" value="ECO:0007669"/>
    <property type="project" value="UniProtKB-KW"/>
</dbReference>
<dbReference type="FunFam" id="3.40.50.10810:FF:000109">
    <property type="entry name" value="SNF2 domain-containing protein CLASSY 4"/>
    <property type="match status" value="1"/>
</dbReference>
<feature type="region of interest" description="Disordered" evidence="8">
    <location>
        <begin position="155"/>
        <end position="285"/>
    </location>
</feature>
<comment type="caution">
    <text evidence="11">The sequence shown here is derived from an EMBL/GenBank/DDBJ whole genome shotgun (WGS) entry which is preliminary data.</text>
</comment>
<keyword evidence="7" id="KW-0539">Nucleus</keyword>
<dbReference type="Proteomes" id="UP000712600">
    <property type="component" value="Unassembled WGS sequence"/>
</dbReference>
<feature type="domain" description="Helicase C-terminal" evidence="10">
    <location>
        <begin position="1160"/>
        <end position="1320"/>
    </location>
</feature>
<dbReference type="SUPFAM" id="SSF52540">
    <property type="entry name" value="P-loop containing nucleoside triphosphate hydrolases"/>
    <property type="match status" value="2"/>
</dbReference>
<reference evidence="11" key="1">
    <citation type="submission" date="2019-12" db="EMBL/GenBank/DDBJ databases">
        <title>Genome sequencing and annotation of Brassica cretica.</title>
        <authorList>
            <person name="Studholme D.J."/>
            <person name="Sarris P."/>
        </authorList>
    </citation>
    <scope>NUCLEOTIDE SEQUENCE</scope>
    <source>
        <strain evidence="11">PFS-109/04</strain>
        <tissue evidence="11">Leaf</tissue>
    </source>
</reference>
<evidence type="ECO:0000313" key="12">
    <source>
        <dbReference type="Proteomes" id="UP000712600"/>
    </source>
</evidence>
<feature type="compositionally biased region" description="Low complexity" evidence="8">
    <location>
        <begin position="155"/>
        <end position="170"/>
    </location>
</feature>
<feature type="compositionally biased region" description="Basic and acidic residues" evidence="8">
    <location>
        <begin position="332"/>
        <end position="343"/>
    </location>
</feature>
<dbReference type="InterPro" id="IPR014001">
    <property type="entry name" value="Helicase_ATP-bd"/>
</dbReference>
<feature type="compositionally biased region" description="Polar residues" evidence="8">
    <location>
        <begin position="507"/>
        <end position="516"/>
    </location>
</feature>
<dbReference type="PANTHER" id="PTHR45821:SF6">
    <property type="entry name" value="SNF2 DOMAIN-CONTAINING PROTEIN CLASSY 3"/>
    <property type="match status" value="1"/>
</dbReference>
<evidence type="ECO:0000256" key="1">
    <source>
        <dbReference type="ARBA" id="ARBA00004123"/>
    </source>
</evidence>
<dbReference type="SMART" id="SM00487">
    <property type="entry name" value="DEXDc"/>
    <property type="match status" value="1"/>
</dbReference>
<protein>
    <submittedName>
        <fullName evidence="11">Uncharacterized protein</fullName>
    </submittedName>
</protein>
<name>A0A8S9S622_BRACR</name>
<dbReference type="PROSITE" id="PS51194">
    <property type="entry name" value="HELICASE_CTER"/>
    <property type="match status" value="1"/>
</dbReference>
<evidence type="ECO:0000256" key="2">
    <source>
        <dbReference type="ARBA" id="ARBA00022741"/>
    </source>
</evidence>
<feature type="compositionally biased region" description="Low complexity" evidence="8">
    <location>
        <begin position="536"/>
        <end position="552"/>
    </location>
</feature>
<dbReference type="InterPro" id="IPR027417">
    <property type="entry name" value="P-loop_NTPase"/>
</dbReference>
<feature type="compositionally biased region" description="Low complexity" evidence="8">
    <location>
        <begin position="176"/>
        <end position="185"/>
    </location>
</feature>
<dbReference type="CDD" id="cd18793">
    <property type="entry name" value="SF2_C_SNF"/>
    <property type="match status" value="1"/>
</dbReference>
<feature type="region of interest" description="Disordered" evidence="8">
    <location>
        <begin position="597"/>
        <end position="620"/>
    </location>
</feature>
<organism evidence="11 12">
    <name type="scientific">Brassica cretica</name>
    <name type="common">Mustard</name>
    <dbReference type="NCBI Taxonomy" id="69181"/>
    <lineage>
        <taxon>Eukaryota</taxon>
        <taxon>Viridiplantae</taxon>
        <taxon>Streptophyta</taxon>
        <taxon>Embryophyta</taxon>
        <taxon>Tracheophyta</taxon>
        <taxon>Spermatophyta</taxon>
        <taxon>Magnoliopsida</taxon>
        <taxon>eudicotyledons</taxon>
        <taxon>Gunneridae</taxon>
        <taxon>Pentapetalae</taxon>
        <taxon>rosids</taxon>
        <taxon>malvids</taxon>
        <taxon>Brassicales</taxon>
        <taxon>Brassicaceae</taxon>
        <taxon>Brassiceae</taxon>
        <taxon>Brassica</taxon>
    </lineage>
</organism>
<dbReference type="Gene3D" id="3.40.50.10810">
    <property type="entry name" value="Tandem AAA-ATPase domain"/>
    <property type="match status" value="1"/>
</dbReference>
<proteinExistence type="predicted"/>